<dbReference type="AlphaFoldDB" id="A0A3N4HRY3"/>
<organism evidence="2 3">
    <name type="scientific">Ascobolus immersus RN42</name>
    <dbReference type="NCBI Taxonomy" id="1160509"/>
    <lineage>
        <taxon>Eukaryota</taxon>
        <taxon>Fungi</taxon>
        <taxon>Dikarya</taxon>
        <taxon>Ascomycota</taxon>
        <taxon>Pezizomycotina</taxon>
        <taxon>Pezizomycetes</taxon>
        <taxon>Pezizales</taxon>
        <taxon>Ascobolaceae</taxon>
        <taxon>Ascobolus</taxon>
    </lineage>
</organism>
<feature type="transmembrane region" description="Helical" evidence="1">
    <location>
        <begin position="483"/>
        <end position="505"/>
    </location>
</feature>
<dbReference type="Proteomes" id="UP000275078">
    <property type="component" value="Unassembled WGS sequence"/>
</dbReference>
<protein>
    <submittedName>
        <fullName evidence="2">Uncharacterized protein</fullName>
    </submittedName>
</protein>
<feature type="transmembrane region" description="Helical" evidence="1">
    <location>
        <begin position="383"/>
        <end position="404"/>
    </location>
</feature>
<dbReference type="OrthoDB" id="5392263at2759"/>
<keyword evidence="3" id="KW-1185">Reference proteome</keyword>
<feature type="transmembrane region" description="Helical" evidence="1">
    <location>
        <begin position="234"/>
        <end position="253"/>
    </location>
</feature>
<evidence type="ECO:0000256" key="1">
    <source>
        <dbReference type="SAM" id="Phobius"/>
    </source>
</evidence>
<keyword evidence="1" id="KW-1133">Transmembrane helix</keyword>
<sequence length="622" mass="71595">MSKFGSYNDTNVLYTPIGERFRYTGPIRGLKDNESSRDNLLVITYEGCRQNCGGRHKTEYYEWENITYTFTTWILPMLGVLLQLPYESNLFRASVLLACRWLGNPVAAFANVLWNIRINGRCAKLADMSEIKLLNAKGPYPRIISEIRDSLFILSVINQYEDRPNIEALIWYALFSRKNGEDIERTELAKRLREERKHGVVLLMVSTLWFFASFSLSIYGAFIENLGNSSRAHALGIGIFLGWLPMLCVASIVDRNPGNSDEVRSMLVEFFNKVHDHRAPSNEKSEGWPERGEYFLHFAGQARRRWHYGVSEKILALLERRLVSTLPQKSIDLRLDSVNRQPSFNTEDIWQLLFAFVFVLMPCFGAFAISYNTPTVGLGCRSGAYMIYCVLACTALGVEAIGWIPDKDIAHRRSRIIFRTAILMLEVFNTIWISYIMIAQTVGGMNTCHCRSAVWGGLRNSGFIVFGDDKQGQLFRRNFEITYWWSIATALGGFPLVFGTGYAALEWCLQSHLWSSNDRKARQGLRMVRRWRKWTRWAYKLLRFCRMLPFRVLTLGMMRAKYPFGWKPFNRKNWELPVRWELPQERPKLQSRSTMTMGVSTGVGGGEESTVGPIEVDNAVKF</sequence>
<keyword evidence="1" id="KW-0472">Membrane</keyword>
<evidence type="ECO:0000313" key="3">
    <source>
        <dbReference type="Proteomes" id="UP000275078"/>
    </source>
</evidence>
<name>A0A3N4HRY3_ASCIM</name>
<feature type="transmembrane region" description="Helical" evidence="1">
    <location>
        <begin position="416"/>
        <end position="438"/>
    </location>
</feature>
<feature type="transmembrane region" description="Helical" evidence="1">
    <location>
        <begin position="349"/>
        <end position="371"/>
    </location>
</feature>
<keyword evidence="1" id="KW-0812">Transmembrane</keyword>
<evidence type="ECO:0000313" key="2">
    <source>
        <dbReference type="EMBL" id="RPA76605.1"/>
    </source>
</evidence>
<feature type="transmembrane region" description="Helical" evidence="1">
    <location>
        <begin position="200"/>
        <end position="222"/>
    </location>
</feature>
<reference evidence="2 3" key="1">
    <citation type="journal article" date="2018" name="Nat. Ecol. Evol.">
        <title>Pezizomycetes genomes reveal the molecular basis of ectomycorrhizal truffle lifestyle.</title>
        <authorList>
            <person name="Murat C."/>
            <person name="Payen T."/>
            <person name="Noel B."/>
            <person name="Kuo A."/>
            <person name="Morin E."/>
            <person name="Chen J."/>
            <person name="Kohler A."/>
            <person name="Krizsan K."/>
            <person name="Balestrini R."/>
            <person name="Da Silva C."/>
            <person name="Montanini B."/>
            <person name="Hainaut M."/>
            <person name="Levati E."/>
            <person name="Barry K.W."/>
            <person name="Belfiori B."/>
            <person name="Cichocki N."/>
            <person name="Clum A."/>
            <person name="Dockter R.B."/>
            <person name="Fauchery L."/>
            <person name="Guy J."/>
            <person name="Iotti M."/>
            <person name="Le Tacon F."/>
            <person name="Lindquist E.A."/>
            <person name="Lipzen A."/>
            <person name="Malagnac F."/>
            <person name="Mello A."/>
            <person name="Molinier V."/>
            <person name="Miyauchi S."/>
            <person name="Poulain J."/>
            <person name="Riccioni C."/>
            <person name="Rubini A."/>
            <person name="Sitrit Y."/>
            <person name="Splivallo R."/>
            <person name="Traeger S."/>
            <person name="Wang M."/>
            <person name="Zifcakova L."/>
            <person name="Wipf D."/>
            <person name="Zambonelli A."/>
            <person name="Paolocci F."/>
            <person name="Nowrousian M."/>
            <person name="Ottonello S."/>
            <person name="Baldrian P."/>
            <person name="Spatafora J.W."/>
            <person name="Henrissat B."/>
            <person name="Nagy L.G."/>
            <person name="Aury J.M."/>
            <person name="Wincker P."/>
            <person name="Grigoriev I.V."/>
            <person name="Bonfante P."/>
            <person name="Martin F.M."/>
        </authorList>
    </citation>
    <scope>NUCLEOTIDE SEQUENCE [LARGE SCALE GENOMIC DNA]</scope>
    <source>
        <strain evidence="2 3">RN42</strain>
    </source>
</reference>
<dbReference type="EMBL" id="ML119741">
    <property type="protein sequence ID" value="RPA76605.1"/>
    <property type="molecule type" value="Genomic_DNA"/>
</dbReference>
<proteinExistence type="predicted"/>
<accession>A0A3N4HRY3</accession>
<gene>
    <name evidence="2" type="ORF">BJ508DRAFT_242505</name>
</gene>